<evidence type="ECO:0000313" key="2">
    <source>
        <dbReference type="Proteomes" id="UP000248706"/>
    </source>
</evidence>
<dbReference type="AlphaFoldDB" id="A0A328VGJ3"/>
<reference evidence="1 2" key="1">
    <citation type="submission" date="2016-08" db="EMBL/GenBank/DDBJ databases">
        <title>Analysis of Carbohydrate Active Enzymes in Thermogemmatispora T81 Reveals Carbohydrate Degradation Ability.</title>
        <authorList>
            <person name="Tomazini A."/>
            <person name="Lal S."/>
            <person name="Stott M."/>
            <person name="Henrissat B."/>
            <person name="Polikarpov I."/>
            <person name="Sparling R."/>
            <person name="Levin D.B."/>
        </authorList>
    </citation>
    <scope>NUCLEOTIDE SEQUENCE [LARGE SCALE GENOMIC DNA]</scope>
    <source>
        <strain evidence="1 2">T81</strain>
    </source>
</reference>
<comment type="caution">
    <text evidence="1">The sequence shown here is derived from an EMBL/GenBank/DDBJ whole genome shotgun (WGS) entry which is preliminary data.</text>
</comment>
<keyword evidence="2" id="KW-1185">Reference proteome</keyword>
<dbReference type="Proteomes" id="UP000248706">
    <property type="component" value="Unassembled WGS sequence"/>
</dbReference>
<gene>
    <name evidence="1" type="ORF">A4R35_15930</name>
</gene>
<protein>
    <submittedName>
        <fullName evidence="1">Uncharacterized protein</fullName>
    </submittedName>
</protein>
<accession>A0A328VGJ3</accession>
<dbReference type="EMBL" id="MCIF01000002">
    <property type="protein sequence ID" value="RAQ97028.1"/>
    <property type="molecule type" value="Genomic_DNA"/>
</dbReference>
<name>A0A328VGJ3_9CHLR</name>
<proteinExistence type="predicted"/>
<organism evidence="1 2">
    <name type="scientific">Thermogemmatispora tikiterensis</name>
    <dbReference type="NCBI Taxonomy" id="1825093"/>
    <lineage>
        <taxon>Bacteria</taxon>
        <taxon>Bacillati</taxon>
        <taxon>Chloroflexota</taxon>
        <taxon>Ktedonobacteria</taxon>
        <taxon>Thermogemmatisporales</taxon>
        <taxon>Thermogemmatisporaceae</taxon>
        <taxon>Thermogemmatispora</taxon>
    </lineage>
</organism>
<evidence type="ECO:0000313" key="1">
    <source>
        <dbReference type="EMBL" id="RAQ97028.1"/>
    </source>
</evidence>
<sequence>MQKIAFINEMAGLTHQRDREKARSQVLGIGSGAGSASGRLLCGSKYLASLLACASQSNGCLTLQPWPARASSSTLQAILPGIRG</sequence>